<name>A0AAE1EQ61_PETCI</name>
<feature type="region of interest" description="Disordered" evidence="1">
    <location>
        <begin position="74"/>
        <end position="113"/>
    </location>
</feature>
<evidence type="ECO:0000313" key="2">
    <source>
        <dbReference type="EMBL" id="KAK3859395.1"/>
    </source>
</evidence>
<gene>
    <name evidence="2" type="ORF">Pcinc_034471</name>
</gene>
<reference evidence="2" key="1">
    <citation type="submission" date="2023-10" db="EMBL/GenBank/DDBJ databases">
        <title>Genome assemblies of two species of porcelain crab, Petrolisthes cinctipes and Petrolisthes manimaculis (Anomura: Porcellanidae).</title>
        <authorList>
            <person name="Angst P."/>
        </authorList>
    </citation>
    <scope>NUCLEOTIDE SEQUENCE</scope>
    <source>
        <strain evidence="2">PB745_01</strain>
        <tissue evidence="2">Gill</tissue>
    </source>
</reference>
<evidence type="ECO:0000256" key="1">
    <source>
        <dbReference type="SAM" id="MobiDB-lite"/>
    </source>
</evidence>
<accession>A0AAE1EQ61</accession>
<proteinExistence type="predicted"/>
<feature type="compositionally biased region" description="Polar residues" evidence="1">
    <location>
        <begin position="80"/>
        <end position="113"/>
    </location>
</feature>
<dbReference type="Proteomes" id="UP001286313">
    <property type="component" value="Unassembled WGS sequence"/>
</dbReference>
<dbReference type="EMBL" id="JAWQEG010005032">
    <property type="protein sequence ID" value="KAK3859395.1"/>
    <property type="molecule type" value="Genomic_DNA"/>
</dbReference>
<keyword evidence="3" id="KW-1185">Reference proteome</keyword>
<dbReference type="AlphaFoldDB" id="A0AAE1EQ61"/>
<evidence type="ECO:0000313" key="3">
    <source>
        <dbReference type="Proteomes" id="UP001286313"/>
    </source>
</evidence>
<protein>
    <submittedName>
        <fullName evidence="2">Uncharacterized protein</fullName>
    </submittedName>
</protein>
<organism evidence="2 3">
    <name type="scientific">Petrolisthes cinctipes</name>
    <name type="common">Flat porcelain crab</name>
    <dbReference type="NCBI Taxonomy" id="88211"/>
    <lineage>
        <taxon>Eukaryota</taxon>
        <taxon>Metazoa</taxon>
        <taxon>Ecdysozoa</taxon>
        <taxon>Arthropoda</taxon>
        <taxon>Crustacea</taxon>
        <taxon>Multicrustacea</taxon>
        <taxon>Malacostraca</taxon>
        <taxon>Eumalacostraca</taxon>
        <taxon>Eucarida</taxon>
        <taxon>Decapoda</taxon>
        <taxon>Pleocyemata</taxon>
        <taxon>Anomura</taxon>
        <taxon>Galatheoidea</taxon>
        <taxon>Porcellanidae</taxon>
        <taxon>Petrolisthes</taxon>
    </lineage>
</organism>
<sequence>MHTNGSREIIQPFPDIHERAYQAAIYDTSSVTYRLRICKCGRTDSENVRAPAPCDLSNAAQSVITHQALTTHHTTHQHLISPSQLTTNQYLTDGTQGGRSLSLGSERPAQSSS</sequence>
<comment type="caution">
    <text evidence="2">The sequence shown here is derived from an EMBL/GenBank/DDBJ whole genome shotgun (WGS) entry which is preliminary data.</text>
</comment>